<dbReference type="GO" id="GO:0006935">
    <property type="term" value="P:chemotaxis"/>
    <property type="evidence" value="ECO:0007669"/>
    <property type="project" value="InterPro"/>
</dbReference>
<dbReference type="Proteomes" id="UP000298180">
    <property type="component" value="Unassembled WGS sequence"/>
</dbReference>
<evidence type="ECO:0000259" key="1">
    <source>
        <dbReference type="PROSITE" id="PS50851"/>
    </source>
</evidence>
<dbReference type="SMART" id="SM00260">
    <property type="entry name" value="CheW"/>
    <property type="match status" value="1"/>
</dbReference>
<dbReference type="Gene3D" id="2.40.50.180">
    <property type="entry name" value="CheA-289, Domain 4"/>
    <property type="match status" value="1"/>
</dbReference>
<reference evidence="2 3" key="1">
    <citation type="submission" date="2019-03" db="EMBL/GenBank/DDBJ databases">
        <title>Ramlibacter henchirensis DSM 14656, whole genome shotgun sequence.</title>
        <authorList>
            <person name="Zhang X."/>
            <person name="Feng G."/>
            <person name="Zhu H."/>
        </authorList>
    </citation>
    <scope>NUCLEOTIDE SEQUENCE [LARGE SCALE GENOMIC DNA]</scope>
    <source>
        <strain evidence="2 3">DSM 14656</strain>
    </source>
</reference>
<gene>
    <name evidence="2" type="ORF">EZ313_07500</name>
</gene>
<dbReference type="GO" id="GO:0007165">
    <property type="term" value="P:signal transduction"/>
    <property type="evidence" value="ECO:0007669"/>
    <property type="project" value="InterPro"/>
</dbReference>
<dbReference type="OrthoDB" id="5298045at2"/>
<feature type="domain" description="CheW-like" evidence="1">
    <location>
        <begin position="27"/>
        <end position="171"/>
    </location>
</feature>
<dbReference type="AlphaFoldDB" id="A0A4Z0C6F2"/>
<dbReference type="Pfam" id="PF01584">
    <property type="entry name" value="CheW"/>
    <property type="match status" value="1"/>
</dbReference>
<dbReference type="InterPro" id="IPR036061">
    <property type="entry name" value="CheW-like_dom_sf"/>
</dbReference>
<dbReference type="SUPFAM" id="SSF50341">
    <property type="entry name" value="CheW-like"/>
    <property type="match status" value="1"/>
</dbReference>
<protein>
    <submittedName>
        <fullName evidence="2">Chemotaxis protein CheW</fullName>
    </submittedName>
</protein>
<proteinExistence type="predicted"/>
<sequence>MANREALRELQTRLANRLQAARAEGVQASWLAVEAAGSRYLFPLAQSGEIFPYASPQPVPYTQKWFLGVANLRGGLYGVADLGGFVTGRAPVARSDAGRAESRLVALNAALEVNCALLIDRLAGLRNLDAFTSSSVPPEGAPAYFGSGYTDAGGAYWQEINLQALSQQPQFLSISA</sequence>
<organism evidence="2 3">
    <name type="scientific">Ramlibacter henchirensis</name>
    <dbReference type="NCBI Taxonomy" id="204072"/>
    <lineage>
        <taxon>Bacteria</taxon>
        <taxon>Pseudomonadati</taxon>
        <taxon>Pseudomonadota</taxon>
        <taxon>Betaproteobacteria</taxon>
        <taxon>Burkholderiales</taxon>
        <taxon>Comamonadaceae</taxon>
        <taxon>Ramlibacter</taxon>
    </lineage>
</organism>
<comment type="caution">
    <text evidence="2">The sequence shown here is derived from an EMBL/GenBank/DDBJ whole genome shotgun (WGS) entry which is preliminary data.</text>
</comment>
<keyword evidence="3" id="KW-1185">Reference proteome</keyword>
<accession>A0A4Z0C6F2</accession>
<evidence type="ECO:0000313" key="2">
    <source>
        <dbReference type="EMBL" id="TFZ06472.1"/>
    </source>
</evidence>
<name>A0A4Z0C6F2_9BURK</name>
<dbReference type="PROSITE" id="PS50851">
    <property type="entry name" value="CHEW"/>
    <property type="match status" value="1"/>
</dbReference>
<dbReference type="InterPro" id="IPR002545">
    <property type="entry name" value="CheW-lke_dom"/>
</dbReference>
<dbReference type="RefSeq" id="WP_135262559.1">
    <property type="nucleotide sequence ID" value="NZ_SMLM01000001.1"/>
</dbReference>
<evidence type="ECO:0000313" key="3">
    <source>
        <dbReference type="Proteomes" id="UP000298180"/>
    </source>
</evidence>
<dbReference type="EMBL" id="SMLM01000001">
    <property type="protein sequence ID" value="TFZ06472.1"/>
    <property type="molecule type" value="Genomic_DNA"/>
</dbReference>